<dbReference type="GO" id="GO:0000160">
    <property type="term" value="P:phosphorelay signal transduction system"/>
    <property type="evidence" value="ECO:0007669"/>
    <property type="project" value="UniProtKB-KW"/>
</dbReference>
<dbReference type="Pfam" id="PF02954">
    <property type="entry name" value="HTH_8"/>
    <property type="match status" value="1"/>
</dbReference>
<dbReference type="InterPro" id="IPR025944">
    <property type="entry name" value="Sigma_54_int_dom_CS"/>
</dbReference>
<comment type="caution">
    <text evidence="9">The sequence shown here is derived from an EMBL/GenBank/DDBJ whole genome shotgun (WGS) entry which is preliminary data.</text>
</comment>
<gene>
    <name evidence="9" type="ORF">WH95_17435</name>
</gene>
<dbReference type="InterPro" id="IPR003593">
    <property type="entry name" value="AAA+_ATPase"/>
</dbReference>
<keyword evidence="4" id="KW-0805">Transcription regulation</keyword>
<dbReference type="PROSITE" id="PS50045">
    <property type="entry name" value="SIGMA54_INTERACT_4"/>
    <property type="match status" value="1"/>
</dbReference>
<sequence>MDVLVNIIGEDPHFLDVVEKASQLALIDKPCLVVGERGTGKELFTSRLHYLSRRWDGPLVKINCAALTDSLLESELFGHERGAFTGAQRTHVGRFERADGGTLILDEIATASSAVQEKVLRVIEYGEFERVGGSETLHVDVRVIGAANVDLPTLAAEGKFRADLLDRLAFDVLTLPPLRVRPRDILTLAHHFALEVTREVGRDIFPGFSERARKQLVDYAWPGNVRELKNAVERTICRLPASETAIDEIYIDPFDSPWRFGATKKKTDDNPEGEGAVVDDFTKAVSGFERKILIQTLERYQFNQTDAAQALSLSYHQFRRLLKKYDVPVRSA</sequence>
<dbReference type="GO" id="GO:0005524">
    <property type="term" value="F:ATP binding"/>
    <property type="evidence" value="ECO:0007669"/>
    <property type="project" value="UniProtKB-KW"/>
</dbReference>
<dbReference type="Pfam" id="PF25601">
    <property type="entry name" value="AAA_lid_14"/>
    <property type="match status" value="1"/>
</dbReference>
<keyword evidence="5" id="KW-0238">DNA-binding</keyword>
<dbReference type="Gene3D" id="1.10.10.60">
    <property type="entry name" value="Homeodomain-like"/>
    <property type="match status" value="1"/>
</dbReference>
<dbReference type="Gene3D" id="3.40.50.300">
    <property type="entry name" value="P-loop containing nucleotide triphosphate hydrolases"/>
    <property type="match status" value="1"/>
</dbReference>
<evidence type="ECO:0000313" key="9">
    <source>
        <dbReference type="EMBL" id="KKJ75615.1"/>
    </source>
</evidence>
<dbReference type="AlphaFoldDB" id="A0A0M2R6G6"/>
<proteinExistence type="predicted"/>
<dbReference type="GO" id="GO:0043565">
    <property type="term" value="F:sequence-specific DNA binding"/>
    <property type="evidence" value="ECO:0007669"/>
    <property type="project" value="InterPro"/>
</dbReference>
<dbReference type="OrthoDB" id="9154941at2"/>
<evidence type="ECO:0000256" key="4">
    <source>
        <dbReference type="ARBA" id="ARBA00023015"/>
    </source>
</evidence>
<dbReference type="InterPro" id="IPR002078">
    <property type="entry name" value="Sigma_54_int"/>
</dbReference>
<dbReference type="RefSeq" id="WP_046509631.1">
    <property type="nucleotide sequence ID" value="NZ_LANI01000029.1"/>
</dbReference>
<evidence type="ECO:0000256" key="7">
    <source>
        <dbReference type="ARBA" id="ARBA00023163"/>
    </source>
</evidence>
<keyword evidence="7" id="KW-0804">Transcription</keyword>
<dbReference type="SMART" id="SM00382">
    <property type="entry name" value="AAA"/>
    <property type="match status" value="1"/>
</dbReference>
<feature type="domain" description="Sigma-54 factor interaction" evidence="8">
    <location>
        <begin position="7"/>
        <end position="237"/>
    </location>
</feature>
<dbReference type="InterPro" id="IPR027417">
    <property type="entry name" value="P-loop_NTPase"/>
</dbReference>
<dbReference type="PATRIC" id="fig|1549748.8.peg.2262"/>
<organism evidence="9 10">
    <name type="scientific">Kiloniella litopenaei</name>
    <dbReference type="NCBI Taxonomy" id="1549748"/>
    <lineage>
        <taxon>Bacteria</taxon>
        <taxon>Pseudomonadati</taxon>
        <taxon>Pseudomonadota</taxon>
        <taxon>Alphaproteobacteria</taxon>
        <taxon>Rhodospirillales</taxon>
        <taxon>Kiloniellaceae</taxon>
        <taxon>Kiloniella</taxon>
    </lineage>
</organism>
<reference evidence="9 10" key="1">
    <citation type="submission" date="2015-03" db="EMBL/GenBank/DDBJ databases">
        <title>Genome sequence of Kiloniella sp. P1-1, isolated from the gut microflora of Pacific white shrimp, Penaeus vannamei.</title>
        <authorList>
            <person name="Shao Z."/>
            <person name="Wang L."/>
            <person name="Li X."/>
        </authorList>
    </citation>
    <scope>NUCLEOTIDE SEQUENCE [LARGE SCALE GENOMIC DNA]</scope>
    <source>
        <strain evidence="9 10">P1-1</strain>
    </source>
</reference>
<dbReference type="NCBIfam" id="TIGR02974">
    <property type="entry name" value="phageshock_pspF"/>
    <property type="match status" value="1"/>
</dbReference>
<keyword evidence="2" id="KW-0067">ATP-binding</keyword>
<dbReference type="EMBL" id="LANI01000029">
    <property type="protein sequence ID" value="KKJ75615.1"/>
    <property type="molecule type" value="Genomic_DNA"/>
</dbReference>
<dbReference type="SUPFAM" id="SSF52540">
    <property type="entry name" value="P-loop containing nucleoside triphosphate hydrolases"/>
    <property type="match status" value="1"/>
</dbReference>
<keyword evidence="6" id="KW-0010">Activator</keyword>
<dbReference type="STRING" id="1549748.WH95_17435"/>
<dbReference type="Proteomes" id="UP000034491">
    <property type="component" value="Unassembled WGS sequence"/>
</dbReference>
<keyword evidence="3" id="KW-0902">Two-component regulatory system</keyword>
<dbReference type="SUPFAM" id="SSF46689">
    <property type="entry name" value="Homeodomain-like"/>
    <property type="match status" value="1"/>
</dbReference>
<dbReference type="InterPro" id="IPR014317">
    <property type="entry name" value="Transcription_activator_PspF"/>
</dbReference>
<keyword evidence="1" id="KW-0547">Nucleotide-binding</keyword>
<evidence type="ECO:0000256" key="1">
    <source>
        <dbReference type="ARBA" id="ARBA00022741"/>
    </source>
</evidence>
<accession>A0A0M2R6G6</accession>
<dbReference type="GO" id="GO:0006355">
    <property type="term" value="P:regulation of DNA-templated transcription"/>
    <property type="evidence" value="ECO:0007669"/>
    <property type="project" value="InterPro"/>
</dbReference>
<evidence type="ECO:0000313" key="10">
    <source>
        <dbReference type="Proteomes" id="UP000034491"/>
    </source>
</evidence>
<dbReference type="InterPro" id="IPR009057">
    <property type="entry name" value="Homeodomain-like_sf"/>
</dbReference>
<dbReference type="InterPro" id="IPR058031">
    <property type="entry name" value="AAA_lid_NorR"/>
</dbReference>
<evidence type="ECO:0000256" key="3">
    <source>
        <dbReference type="ARBA" id="ARBA00023012"/>
    </source>
</evidence>
<dbReference type="PANTHER" id="PTHR32071:SF38">
    <property type="entry name" value="PSP OPERON TRANSCRIPTIONAL ACTIVATOR"/>
    <property type="match status" value="1"/>
</dbReference>
<dbReference type="PROSITE" id="PS00688">
    <property type="entry name" value="SIGMA54_INTERACT_3"/>
    <property type="match status" value="1"/>
</dbReference>
<dbReference type="CDD" id="cd00009">
    <property type="entry name" value="AAA"/>
    <property type="match status" value="1"/>
</dbReference>
<evidence type="ECO:0000259" key="8">
    <source>
        <dbReference type="PROSITE" id="PS50045"/>
    </source>
</evidence>
<evidence type="ECO:0000256" key="6">
    <source>
        <dbReference type="ARBA" id="ARBA00023159"/>
    </source>
</evidence>
<protein>
    <recommendedName>
        <fullName evidence="8">Sigma-54 factor interaction domain-containing protein</fullName>
    </recommendedName>
</protein>
<dbReference type="InterPro" id="IPR002197">
    <property type="entry name" value="HTH_Fis"/>
</dbReference>
<dbReference type="Gene3D" id="1.10.8.60">
    <property type="match status" value="1"/>
</dbReference>
<dbReference type="Pfam" id="PF00158">
    <property type="entry name" value="Sigma54_activat"/>
    <property type="match status" value="1"/>
</dbReference>
<dbReference type="InterPro" id="IPR025943">
    <property type="entry name" value="Sigma_54_int_dom_ATP-bd_2"/>
</dbReference>
<dbReference type="PANTHER" id="PTHR32071">
    <property type="entry name" value="TRANSCRIPTIONAL REGULATORY PROTEIN"/>
    <property type="match status" value="1"/>
</dbReference>
<dbReference type="PROSITE" id="PS00676">
    <property type="entry name" value="SIGMA54_INTERACT_2"/>
    <property type="match status" value="1"/>
</dbReference>
<evidence type="ECO:0000256" key="5">
    <source>
        <dbReference type="ARBA" id="ARBA00023125"/>
    </source>
</evidence>
<name>A0A0M2R6G6_9PROT</name>
<keyword evidence="10" id="KW-1185">Reference proteome</keyword>
<evidence type="ECO:0000256" key="2">
    <source>
        <dbReference type="ARBA" id="ARBA00022840"/>
    </source>
</evidence>
<dbReference type="FunFam" id="3.40.50.300:FF:000006">
    <property type="entry name" value="DNA-binding transcriptional regulator NtrC"/>
    <property type="match status" value="1"/>
</dbReference>